<protein>
    <submittedName>
        <fullName evidence="2">Uncharacterized protein</fullName>
    </submittedName>
</protein>
<sequence>MTHNVLRIHRMCCRSCLERKSQSGSTCGLWLAMLSLSVGNLFNRNRPDR</sequence>
<dbReference type="WBParaSite" id="ALUE_0000969801-mRNA-1">
    <property type="protein sequence ID" value="ALUE_0000969801-mRNA-1"/>
    <property type="gene ID" value="ALUE_0000969801"/>
</dbReference>
<name>A0A0M3I0M3_ASCLU</name>
<organism evidence="1 2">
    <name type="scientific">Ascaris lumbricoides</name>
    <name type="common">Giant roundworm</name>
    <dbReference type="NCBI Taxonomy" id="6252"/>
    <lineage>
        <taxon>Eukaryota</taxon>
        <taxon>Metazoa</taxon>
        <taxon>Ecdysozoa</taxon>
        <taxon>Nematoda</taxon>
        <taxon>Chromadorea</taxon>
        <taxon>Rhabditida</taxon>
        <taxon>Spirurina</taxon>
        <taxon>Ascaridomorpha</taxon>
        <taxon>Ascaridoidea</taxon>
        <taxon>Ascarididae</taxon>
        <taxon>Ascaris</taxon>
    </lineage>
</organism>
<dbReference type="AlphaFoldDB" id="A0A0M3I0M3"/>
<keyword evidence="1" id="KW-1185">Reference proteome</keyword>
<dbReference type="Proteomes" id="UP000036681">
    <property type="component" value="Unplaced"/>
</dbReference>
<proteinExistence type="predicted"/>
<evidence type="ECO:0000313" key="2">
    <source>
        <dbReference type="WBParaSite" id="ALUE_0000969801-mRNA-1"/>
    </source>
</evidence>
<reference evidence="2" key="1">
    <citation type="submission" date="2017-02" db="UniProtKB">
        <authorList>
            <consortium name="WormBaseParasite"/>
        </authorList>
    </citation>
    <scope>IDENTIFICATION</scope>
</reference>
<evidence type="ECO:0000313" key="1">
    <source>
        <dbReference type="Proteomes" id="UP000036681"/>
    </source>
</evidence>
<accession>A0A0M3I0M3</accession>